<keyword evidence="1" id="KW-1133">Transmembrane helix</keyword>
<dbReference type="Pfam" id="PF11915">
    <property type="entry name" value="DUF3433"/>
    <property type="match status" value="1"/>
</dbReference>
<accession>U4KWG6</accession>
<dbReference type="PANTHER" id="PTHR37544">
    <property type="entry name" value="SPRAY-RELATED"/>
    <property type="match status" value="1"/>
</dbReference>
<evidence type="ECO:0000313" key="2">
    <source>
        <dbReference type="EMBL" id="CCX06217.1"/>
    </source>
</evidence>
<feature type="transmembrane region" description="Helical" evidence="1">
    <location>
        <begin position="72"/>
        <end position="91"/>
    </location>
</feature>
<name>U4KWG6_PYROM</name>
<keyword evidence="1" id="KW-0472">Membrane</keyword>
<feature type="transmembrane region" description="Helical" evidence="1">
    <location>
        <begin position="187"/>
        <end position="211"/>
    </location>
</feature>
<keyword evidence="1" id="KW-0812">Transmembrane</keyword>
<proteinExistence type="predicted"/>
<evidence type="ECO:0000256" key="1">
    <source>
        <dbReference type="SAM" id="Phobius"/>
    </source>
</evidence>
<sequence length="454" mass="51633">MSGTTPWLSSYSLATDYEERRAEYAIAEEHSLLTPSATSHTYYAASSEKPLPRINYGWRNHLASLGWRPKTLMPGFLLGFAMISVVILLTLEFMLRRSKKFGAIVFVSEETKFIDYCFTYGPQLFAILYSLLFGSIDHDLKRLEAFFQLSCRDGATAEDSLFLSYHYKMACFVPFFAFRHRRNSRHFAVLCSSCALVLCLLVVTPAAGTMFSKELNITRIEETTFRHITPQEGAMMWGEAGYSSWDTSTTAFAYKAYSQRYSQGLPTPFTGESYALFPFVPTDSRTRIENEEWVTRTTLVAAELDCLPGIVQSKQDPEDAMPGLNITQITSIHHRCAFYLPPELGSAFWTYTSFMIDIDFLQRYKKAYPKHKIRIDCPGKDQLLIGFWGRTKPPSPATTDPWGSGLPNYEKATAVFCKPKHYRHQVDVTVDSFGQVMRAPLFTTPRATFGLWES</sequence>
<keyword evidence="3" id="KW-1185">Reference proteome</keyword>
<reference evidence="2 3" key="1">
    <citation type="journal article" date="2013" name="PLoS Genet.">
        <title>The genome and development-dependent transcriptomes of Pyronema confluens: a window into fungal evolution.</title>
        <authorList>
            <person name="Traeger S."/>
            <person name="Altegoer F."/>
            <person name="Freitag M."/>
            <person name="Gabaldon T."/>
            <person name="Kempken F."/>
            <person name="Kumar A."/>
            <person name="Marcet-Houben M."/>
            <person name="Poggeler S."/>
            <person name="Stajich J.E."/>
            <person name="Nowrousian M."/>
        </authorList>
    </citation>
    <scope>NUCLEOTIDE SEQUENCE [LARGE SCALE GENOMIC DNA]</scope>
    <source>
        <strain evidence="3">CBS 100304</strain>
        <tissue evidence="2">Vegetative mycelium</tissue>
    </source>
</reference>
<dbReference type="InterPro" id="IPR021840">
    <property type="entry name" value="DUF3433"/>
</dbReference>
<protein>
    <submittedName>
        <fullName evidence="2">Uncharacterized protein</fullName>
    </submittedName>
</protein>
<dbReference type="OrthoDB" id="3248909at2759"/>
<dbReference type="EMBL" id="HF935283">
    <property type="protein sequence ID" value="CCX06217.1"/>
    <property type="molecule type" value="Genomic_DNA"/>
</dbReference>
<organism evidence="2 3">
    <name type="scientific">Pyronema omphalodes (strain CBS 100304)</name>
    <name type="common">Pyronema confluens</name>
    <dbReference type="NCBI Taxonomy" id="1076935"/>
    <lineage>
        <taxon>Eukaryota</taxon>
        <taxon>Fungi</taxon>
        <taxon>Dikarya</taxon>
        <taxon>Ascomycota</taxon>
        <taxon>Pezizomycotina</taxon>
        <taxon>Pezizomycetes</taxon>
        <taxon>Pezizales</taxon>
        <taxon>Pyronemataceae</taxon>
        <taxon>Pyronema</taxon>
    </lineage>
</organism>
<dbReference type="Proteomes" id="UP000018144">
    <property type="component" value="Unassembled WGS sequence"/>
</dbReference>
<dbReference type="PANTHER" id="PTHR37544:SF3">
    <property type="entry name" value="SPRAY"/>
    <property type="match status" value="1"/>
</dbReference>
<evidence type="ECO:0000313" key="3">
    <source>
        <dbReference type="Proteomes" id="UP000018144"/>
    </source>
</evidence>
<dbReference type="AlphaFoldDB" id="U4KWG6"/>
<dbReference type="STRING" id="1076935.U4KWG6"/>
<gene>
    <name evidence="2" type="ORF">PCON_05804</name>
</gene>